<accession>A0AAN8F077</accession>
<dbReference type="Proteomes" id="UP001331761">
    <property type="component" value="Unassembled WGS sequence"/>
</dbReference>
<feature type="non-terminal residue" evidence="1">
    <location>
        <position position="1"/>
    </location>
</feature>
<evidence type="ECO:0000313" key="1">
    <source>
        <dbReference type="EMBL" id="KAK5965217.1"/>
    </source>
</evidence>
<keyword evidence="2" id="KW-1185">Reference proteome</keyword>
<organism evidence="1 2">
    <name type="scientific">Trichostrongylus colubriformis</name>
    <name type="common">Black scour worm</name>
    <dbReference type="NCBI Taxonomy" id="6319"/>
    <lineage>
        <taxon>Eukaryota</taxon>
        <taxon>Metazoa</taxon>
        <taxon>Ecdysozoa</taxon>
        <taxon>Nematoda</taxon>
        <taxon>Chromadorea</taxon>
        <taxon>Rhabditida</taxon>
        <taxon>Rhabditina</taxon>
        <taxon>Rhabditomorpha</taxon>
        <taxon>Strongyloidea</taxon>
        <taxon>Trichostrongylidae</taxon>
        <taxon>Trichostrongylus</taxon>
    </lineage>
</organism>
<proteinExistence type="predicted"/>
<gene>
    <name evidence="1" type="ORF">GCK32_012539</name>
</gene>
<name>A0AAN8F077_TRICO</name>
<sequence>ENRIPTVCLDFQDPENKCRFYVRPTDGELRGRDMMQNQLKDASRHALYVDCSLYLGQQVIRRVMSRYVPPAASNFHNQEVYLDRLAAEVDGNFKISTYKLLHPANFLRTDVREAKVANGIHLPVMPGKRSLQVLHMTTERRAYTLSRFRANMHSCCENRAGISSVRHTDPPVMVAGILILSDSLLQVVASEKLTNVLLECFEPTQGVEDIISVIDRCTYEELNIRHCVLAWGHDLITYLRHSGIDAAGRAIAALIHLRVTFERKRETFEQEGYRRRKRLIFWITTIPEIGDYAQHFQIFNNIIRKLFMNHEYYQVLDWAAEVERSKPTDKRKSPYTKVAVESRLVLLFDLCRWKLDLSYYRSTSQKIQERKASYERSDYDEG</sequence>
<protein>
    <submittedName>
        <fullName evidence="1">Uncharacterized protein</fullName>
    </submittedName>
</protein>
<dbReference type="EMBL" id="WIXE01024849">
    <property type="protein sequence ID" value="KAK5965217.1"/>
    <property type="molecule type" value="Genomic_DNA"/>
</dbReference>
<dbReference type="AlphaFoldDB" id="A0AAN8F077"/>
<evidence type="ECO:0000313" key="2">
    <source>
        <dbReference type="Proteomes" id="UP001331761"/>
    </source>
</evidence>
<reference evidence="1 2" key="1">
    <citation type="submission" date="2019-10" db="EMBL/GenBank/DDBJ databases">
        <title>Assembly and Annotation for the nematode Trichostrongylus colubriformis.</title>
        <authorList>
            <person name="Martin J."/>
        </authorList>
    </citation>
    <scope>NUCLEOTIDE SEQUENCE [LARGE SCALE GENOMIC DNA]</scope>
    <source>
        <strain evidence="1">G859</strain>
        <tissue evidence="1">Whole worm</tissue>
    </source>
</reference>
<comment type="caution">
    <text evidence="1">The sequence shown here is derived from an EMBL/GenBank/DDBJ whole genome shotgun (WGS) entry which is preliminary data.</text>
</comment>